<keyword evidence="10" id="KW-1185">Reference proteome</keyword>
<dbReference type="Pfam" id="PF00172">
    <property type="entry name" value="Zn_clus"/>
    <property type="match status" value="1"/>
</dbReference>
<dbReference type="CDD" id="cd00067">
    <property type="entry name" value="GAL4"/>
    <property type="match status" value="1"/>
</dbReference>
<dbReference type="AlphaFoldDB" id="A0A9P8UV62"/>
<evidence type="ECO:0000256" key="2">
    <source>
        <dbReference type="ARBA" id="ARBA00023015"/>
    </source>
</evidence>
<dbReference type="GO" id="GO:0005634">
    <property type="term" value="C:nucleus"/>
    <property type="evidence" value="ECO:0007669"/>
    <property type="project" value="UniProtKB-SubCell"/>
</dbReference>
<evidence type="ECO:0000256" key="3">
    <source>
        <dbReference type="ARBA" id="ARBA00023125"/>
    </source>
</evidence>
<feature type="compositionally biased region" description="Polar residues" evidence="6">
    <location>
        <begin position="95"/>
        <end position="105"/>
    </location>
</feature>
<evidence type="ECO:0000256" key="1">
    <source>
        <dbReference type="ARBA" id="ARBA00004123"/>
    </source>
</evidence>
<evidence type="ECO:0000313" key="9">
    <source>
        <dbReference type="EMBL" id="KAH6658788.1"/>
    </source>
</evidence>
<feature type="region of interest" description="Disordered" evidence="6">
    <location>
        <begin position="1"/>
        <end position="23"/>
    </location>
</feature>
<sequence length="700" mass="76128">MSAAETDILPVAAPDARPPKRSAHACTRCRQQKMRCIHGPLPPCDRCRRSNSACVFEPPHLPRPPPSYMPYSTPILSGDLASNPFLGHAMMPLSKQPSNVNPDVATSSTSSQRQSPTRTSVTAISQHANSTESQQNTSVSPAQSAPSHARKRRRLEDTQQQSPGCPEERSGSTNDTEESTPTASSPYRMVQDFEAVHRPQKLSEADRTATAPAPFLDRPAMELSYDAMFSRAASGKTSVAHCLAAVNLSAADAQDMFALFGERVAPFTPWLYDTDFSSLPEDPLWALASIRVMARYLPGASSLTSRLDRVIGGLLRHVMFDDLYRPYDAAMETIKGLGILYGYSEVSVADSVGDAPKKCLDPLCIKGIIEGYAVRWGISKPTRSNAFGCLVWLWLHSMSNVYSILLGCPRTLPEGRTVQRAREVVEKLDPHPQITALLGEVDAYTMADPDMSAYGWRGTGSASEVHSTIQPSLADRSPFMRHVNPELSEQTGEGKRLRFHCLFVKFYVASTRHGQPPELAADSETLQAARAFLHCITETSPVSKGRMRYMADFGFVMLVFVCAFVLRLLSHCRADLDQVGMTASEAAALRAALINDVREVADLLTSLSPSEASVIAAYGQALRGACRAVETTDAGPSRPRDGDLAGVDMEAAEAGGFSFATLIAEDDMGMPSGIGMPWFGNFADMPGRSLLDVLDVPWQY</sequence>
<accession>A0A9P8UV62</accession>
<dbReference type="GO" id="GO:0000981">
    <property type="term" value="F:DNA-binding transcription factor activity, RNA polymerase II-specific"/>
    <property type="evidence" value="ECO:0007669"/>
    <property type="project" value="InterPro"/>
</dbReference>
<feature type="transmembrane region" description="Helical" evidence="7">
    <location>
        <begin position="549"/>
        <end position="569"/>
    </location>
</feature>
<keyword evidence="7" id="KW-0812">Transmembrane</keyword>
<dbReference type="SUPFAM" id="SSF57701">
    <property type="entry name" value="Zn2/Cys6 DNA-binding domain"/>
    <property type="match status" value="1"/>
</dbReference>
<evidence type="ECO:0000256" key="7">
    <source>
        <dbReference type="SAM" id="Phobius"/>
    </source>
</evidence>
<dbReference type="OrthoDB" id="5101210at2759"/>
<name>A0A9P8UV62_9PEZI</name>
<dbReference type="InterPro" id="IPR036864">
    <property type="entry name" value="Zn2-C6_fun-type_DNA-bd_sf"/>
</dbReference>
<dbReference type="PANTHER" id="PTHR31845:SF33">
    <property type="entry name" value="ZN(II)2CYS6 TRANSCRIPTION FACTOR (EUROFUNG)"/>
    <property type="match status" value="1"/>
</dbReference>
<keyword evidence="2" id="KW-0805">Transcription regulation</keyword>
<dbReference type="GO" id="GO:0008270">
    <property type="term" value="F:zinc ion binding"/>
    <property type="evidence" value="ECO:0007669"/>
    <property type="project" value="InterPro"/>
</dbReference>
<keyword evidence="5" id="KW-0539">Nucleus</keyword>
<keyword evidence="4" id="KW-0804">Transcription</keyword>
<dbReference type="GO" id="GO:0000976">
    <property type="term" value="F:transcription cis-regulatory region binding"/>
    <property type="evidence" value="ECO:0007669"/>
    <property type="project" value="TreeGrafter"/>
</dbReference>
<feature type="compositionally biased region" description="Polar residues" evidence="6">
    <location>
        <begin position="121"/>
        <end position="146"/>
    </location>
</feature>
<feature type="compositionally biased region" description="Polar residues" evidence="6">
    <location>
        <begin position="171"/>
        <end position="185"/>
    </location>
</feature>
<evidence type="ECO:0000313" key="10">
    <source>
        <dbReference type="Proteomes" id="UP000770015"/>
    </source>
</evidence>
<dbReference type="PROSITE" id="PS50048">
    <property type="entry name" value="ZN2_CY6_FUNGAL_2"/>
    <property type="match status" value="1"/>
</dbReference>
<feature type="domain" description="Zn(2)-C6 fungal-type" evidence="8">
    <location>
        <begin position="25"/>
        <end position="56"/>
    </location>
</feature>
<dbReference type="PANTHER" id="PTHR31845">
    <property type="entry name" value="FINGER DOMAIN PROTEIN, PUTATIVE-RELATED"/>
    <property type="match status" value="1"/>
</dbReference>
<dbReference type="Proteomes" id="UP000770015">
    <property type="component" value="Unassembled WGS sequence"/>
</dbReference>
<comment type="caution">
    <text evidence="9">The sequence shown here is derived from an EMBL/GenBank/DDBJ whole genome shotgun (WGS) entry which is preliminary data.</text>
</comment>
<evidence type="ECO:0000256" key="5">
    <source>
        <dbReference type="ARBA" id="ARBA00023242"/>
    </source>
</evidence>
<gene>
    <name evidence="9" type="ORF">F5X68DRAFT_72577</name>
</gene>
<keyword evidence="3" id="KW-0238">DNA-binding</keyword>
<dbReference type="InterPro" id="IPR051089">
    <property type="entry name" value="prtT"/>
</dbReference>
<reference evidence="9" key="1">
    <citation type="journal article" date="2021" name="Nat. Commun.">
        <title>Genetic determinants of endophytism in the Arabidopsis root mycobiome.</title>
        <authorList>
            <person name="Mesny F."/>
            <person name="Miyauchi S."/>
            <person name="Thiergart T."/>
            <person name="Pickel B."/>
            <person name="Atanasova L."/>
            <person name="Karlsson M."/>
            <person name="Huettel B."/>
            <person name="Barry K.W."/>
            <person name="Haridas S."/>
            <person name="Chen C."/>
            <person name="Bauer D."/>
            <person name="Andreopoulos W."/>
            <person name="Pangilinan J."/>
            <person name="LaButti K."/>
            <person name="Riley R."/>
            <person name="Lipzen A."/>
            <person name="Clum A."/>
            <person name="Drula E."/>
            <person name="Henrissat B."/>
            <person name="Kohler A."/>
            <person name="Grigoriev I.V."/>
            <person name="Martin F.M."/>
            <person name="Hacquard S."/>
        </authorList>
    </citation>
    <scope>NUCLEOTIDE SEQUENCE</scope>
    <source>
        <strain evidence="9">MPI-SDFR-AT-0117</strain>
    </source>
</reference>
<feature type="compositionally biased region" description="Low complexity" evidence="6">
    <location>
        <begin position="106"/>
        <end position="120"/>
    </location>
</feature>
<dbReference type="PROSITE" id="PS00463">
    <property type="entry name" value="ZN2_CY6_FUNGAL_1"/>
    <property type="match status" value="1"/>
</dbReference>
<dbReference type="EMBL" id="JAGSXJ010000060">
    <property type="protein sequence ID" value="KAH6658788.1"/>
    <property type="molecule type" value="Genomic_DNA"/>
</dbReference>
<evidence type="ECO:0000256" key="6">
    <source>
        <dbReference type="SAM" id="MobiDB-lite"/>
    </source>
</evidence>
<keyword evidence="7" id="KW-0472">Membrane</keyword>
<keyword evidence="7" id="KW-1133">Transmembrane helix</keyword>
<evidence type="ECO:0000259" key="8">
    <source>
        <dbReference type="PROSITE" id="PS50048"/>
    </source>
</evidence>
<protein>
    <recommendedName>
        <fullName evidence="8">Zn(2)-C6 fungal-type domain-containing protein</fullName>
    </recommendedName>
</protein>
<evidence type="ECO:0000256" key="4">
    <source>
        <dbReference type="ARBA" id="ARBA00023163"/>
    </source>
</evidence>
<proteinExistence type="predicted"/>
<feature type="region of interest" description="Disordered" evidence="6">
    <location>
        <begin position="87"/>
        <end position="188"/>
    </location>
</feature>
<organism evidence="9 10">
    <name type="scientific">Plectosphaerella plurivora</name>
    <dbReference type="NCBI Taxonomy" id="936078"/>
    <lineage>
        <taxon>Eukaryota</taxon>
        <taxon>Fungi</taxon>
        <taxon>Dikarya</taxon>
        <taxon>Ascomycota</taxon>
        <taxon>Pezizomycotina</taxon>
        <taxon>Sordariomycetes</taxon>
        <taxon>Hypocreomycetidae</taxon>
        <taxon>Glomerellales</taxon>
        <taxon>Plectosphaerellaceae</taxon>
        <taxon>Plectosphaerella</taxon>
    </lineage>
</organism>
<comment type="subcellular location">
    <subcellularLocation>
        <location evidence="1">Nucleus</location>
    </subcellularLocation>
</comment>
<dbReference type="Gene3D" id="4.10.240.10">
    <property type="entry name" value="Zn(2)-C6 fungal-type DNA-binding domain"/>
    <property type="match status" value="1"/>
</dbReference>
<dbReference type="SMART" id="SM00066">
    <property type="entry name" value="GAL4"/>
    <property type="match status" value="1"/>
</dbReference>
<dbReference type="InterPro" id="IPR001138">
    <property type="entry name" value="Zn2Cys6_DnaBD"/>
</dbReference>